<evidence type="ECO:0000313" key="2">
    <source>
        <dbReference type="EMBL" id="MCM1990101.1"/>
    </source>
</evidence>
<reference evidence="2" key="2">
    <citation type="submission" date="2021-04" db="EMBL/GenBank/DDBJ databases">
        <authorList>
            <person name="Dong X."/>
        </authorList>
    </citation>
    <scope>NUCLEOTIDE SEQUENCE</scope>
    <source>
        <strain evidence="2">ZWT</strain>
    </source>
</reference>
<dbReference type="NCBIfam" id="TIGR00277">
    <property type="entry name" value="HDIG"/>
    <property type="match status" value="1"/>
</dbReference>
<dbReference type="SUPFAM" id="SSF109604">
    <property type="entry name" value="HD-domain/PDEase-like"/>
    <property type="match status" value="2"/>
</dbReference>
<dbReference type="Proteomes" id="UP001056429">
    <property type="component" value="Unassembled WGS sequence"/>
</dbReference>
<organism evidence="2 3">
    <name type="scientific">Oceanirhabdus seepicola</name>
    <dbReference type="NCBI Taxonomy" id="2828781"/>
    <lineage>
        <taxon>Bacteria</taxon>
        <taxon>Bacillati</taxon>
        <taxon>Bacillota</taxon>
        <taxon>Clostridia</taxon>
        <taxon>Eubacteriales</taxon>
        <taxon>Clostridiaceae</taxon>
        <taxon>Oceanirhabdus</taxon>
    </lineage>
</organism>
<reference evidence="2" key="1">
    <citation type="journal article" date="2021" name="mSystems">
        <title>Bacteria and Archaea Synergistically Convert Glycine Betaine to Biogenic Methane in the Formosa Cold Seep of the South China Sea.</title>
        <authorList>
            <person name="Li L."/>
            <person name="Zhang W."/>
            <person name="Zhang S."/>
            <person name="Song L."/>
            <person name="Sun Q."/>
            <person name="Zhang H."/>
            <person name="Xiang H."/>
            <person name="Dong X."/>
        </authorList>
    </citation>
    <scope>NUCLEOTIDE SEQUENCE</scope>
    <source>
        <strain evidence="2">ZWT</strain>
    </source>
</reference>
<dbReference type="Pfam" id="PF13487">
    <property type="entry name" value="HD_5"/>
    <property type="match status" value="2"/>
</dbReference>
<accession>A0A9J6P2G9</accession>
<dbReference type="CDD" id="cd00077">
    <property type="entry name" value="HDc"/>
    <property type="match status" value="2"/>
</dbReference>
<dbReference type="SMART" id="SM00471">
    <property type="entry name" value="HDc"/>
    <property type="match status" value="2"/>
</dbReference>
<dbReference type="InterPro" id="IPR003607">
    <property type="entry name" value="HD/PDEase_dom"/>
</dbReference>
<proteinExistence type="predicted"/>
<evidence type="ECO:0000313" key="3">
    <source>
        <dbReference type="Proteomes" id="UP001056429"/>
    </source>
</evidence>
<protein>
    <submittedName>
        <fullName evidence="2">HD domain-containing protein</fullName>
    </submittedName>
</protein>
<dbReference type="Gene3D" id="1.10.3210.10">
    <property type="entry name" value="Hypothetical protein af1432"/>
    <property type="match status" value="2"/>
</dbReference>
<comment type="caution">
    <text evidence="2">The sequence shown here is derived from an EMBL/GenBank/DDBJ whole genome shotgun (WGS) entry which is preliminary data.</text>
</comment>
<dbReference type="RefSeq" id="WP_250859145.1">
    <property type="nucleotide sequence ID" value="NZ_JAGSOJ010000002.1"/>
</dbReference>
<dbReference type="AlphaFoldDB" id="A0A9J6P2G9"/>
<keyword evidence="3" id="KW-1185">Reference proteome</keyword>
<dbReference type="EMBL" id="JAGSOJ010000002">
    <property type="protein sequence ID" value="MCM1990101.1"/>
    <property type="molecule type" value="Genomic_DNA"/>
</dbReference>
<name>A0A9J6P2G9_9CLOT</name>
<dbReference type="PANTHER" id="PTHR43155:SF1">
    <property type="entry name" value="3'3'-CGAMP-SPECIFIC PHOSPHODIESTERASE 1"/>
    <property type="match status" value="1"/>
</dbReference>
<dbReference type="InterPro" id="IPR037522">
    <property type="entry name" value="HD_GYP_dom"/>
</dbReference>
<gene>
    <name evidence="2" type="ORF">KDK92_10155</name>
</gene>
<feature type="domain" description="HD-GYP" evidence="1">
    <location>
        <begin position="224"/>
        <end position="410"/>
    </location>
</feature>
<dbReference type="InterPro" id="IPR006675">
    <property type="entry name" value="HDIG_dom"/>
</dbReference>
<evidence type="ECO:0000259" key="1">
    <source>
        <dbReference type="PROSITE" id="PS51832"/>
    </source>
</evidence>
<dbReference type="PROSITE" id="PS51832">
    <property type="entry name" value="HD_GYP"/>
    <property type="match status" value="1"/>
</dbReference>
<dbReference type="PANTHER" id="PTHR43155">
    <property type="entry name" value="CYCLIC DI-GMP PHOSPHODIESTERASE PA4108-RELATED"/>
    <property type="match status" value="1"/>
</dbReference>
<sequence>MNYNFEEVLNSMSLALDLAEMSTFDDNQIFDSETNIHYTTESFLDHSKKTTYIALELCKELDLNKYLVEDIYLASLIHDIGAIEALEKSHATHEFILGHCITGANLLQNKIFDNISEIIRSHHENWDGSGPLNLKGNSIPIGSQIIRLADILAIKFATNSKKLLNRDDIISWVKSKNNVVFSSTITQAFMNIASTDSFWLNLSNIAKIPSLIKTISPRIVRTLTLDEIEIIAYIFSQIVDKKSPFTAKHSREIADLSYIVSKYIGFNENKCQKMKLAGLFHDIGKLAIPSKILNKNGSLSNSEFNTVKSHAYYTNLILSPIKGFDDVRVWASNHHEKLNGTGYPNKLTDKDLSLESRILAVCDIYQALTEDRPYRNGLSQEKTFDILKEMASDNLICIKAVKLLHEALNR</sequence>